<evidence type="ECO:0000256" key="1">
    <source>
        <dbReference type="SAM" id="MobiDB-lite"/>
    </source>
</evidence>
<dbReference type="SUPFAM" id="SSF52266">
    <property type="entry name" value="SGNH hydrolase"/>
    <property type="match status" value="1"/>
</dbReference>
<sequence>MLKIDFLITGWADSVLRVLFPLLLILLASCQDTSKSSASSSEGSPDTTAKTPTHAARAAQPITVLVLGNSLAAGYGLSPDEAFPAILQRKVDSLGWPVRILNAGLSGETSAGGLRRIDWLLRERIDVLILELGANDGLRGIDPEVTRQNLQGIIDKVRARYPEADIILAGMQLPPNLGPAYTAAFRALYPELARANNAYLIPFLLEGVGGVPELNQADGIHPTAEGQRIVAENVWRVLRPVLERRLGLA</sequence>
<dbReference type="GO" id="GO:0004622">
    <property type="term" value="F:phosphatidylcholine lysophospholipase activity"/>
    <property type="evidence" value="ECO:0007669"/>
    <property type="project" value="TreeGrafter"/>
</dbReference>
<dbReference type="InterPro" id="IPR013830">
    <property type="entry name" value="SGNH_hydro"/>
</dbReference>
<reference evidence="4" key="1">
    <citation type="submission" date="2016-11" db="EMBL/GenBank/DDBJ databases">
        <authorList>
            <person name="Varghese N."/>
            <person name="Submissions S."/>
        </authorList>
    </citation>
    <scope>NUCLEOTIDE SEQUENCE [LARGE SCALE GENOMIC DNA]</scope>
    <source>
        <strain evidence="4">DSM 22212</strain>
    </source>
</reference>
<dbReference type="PROSITE" id="PS51257">
    <property type="entry name" value="PROKAR_LIPOPROTEIN"/>
    <property type="match status" value="1"/>
</dbReference>
<dbReference type="EMBL" id="FRAU01000010">
    <property type="protein sequence ID" value="SHL02717.1"/>
    <property type="molecule type" value="Genomic_DNA"/>
</dbReference>
<organism evidence="3 4">
    <name type="scientific">Rhodothermus profundi</name>
    <dbReference type="NCBI Taxonomy" id="633813"/>
    <lineage>
        <taxon>Bacteria</taxon>
        <taxon>Pseudomonadati</taxon>
        <taxon>Rhodothermota</taxon>
        <taxon>Rhodothermia</taxon>
        <taxon>Rhodothermales</taxon>
        <taxon>Rhodothermaceae</taxon>
        <taxon>Rhodothermus</taxon>
    </lineage>
</organism>
<accession>A0A1M6X9R3</accession>
<feature type="compositionally biased region" description="Low complexity" evidence="1">
    <location>
        <begin position="35"/>
        <end position="44"/>
    </location>
</feature>
<dbReference type="Gene3D" id="3.40.50.1110">
    <property type="entry name" value="SGNH hydrolase"/>
    <property type="match status" value="1"/>
</dbReference>
<keyword evidence="4" id="KW-1185">Reference proteome</keyword>
<dbReference type="Pfam" id="PF13472">
    <property type="entry name" value="Lipase_GDSL_2"/>
    <property type="match status" value="1"/>
</dbReference>
<evidence type="ECO:0000313" key="3">
    <source>
        <dbReference type="EMBL" id="SHL02717.1"/>
    </source>
</evidence>
<dbReference type="AlphaFoldDB" id="A0A1M6X9R3"/>
<feature type="region of interest" description="Disordered" evidence="1">
    <location>
        <begin position="35"/>
        <end position="55"/>
    </location>
</feature>
<dbReference type="PANTHER" id="PTHR30383">
    <property type="entry name" value="THIOESTERASE 1/PROTEASE 1/LYSOPHOSPHOLIPASE L1"/>
    <property type="match status" value="1"/>
</dbReference>
<gene>
    <name evidence="3" type="ORF">SAMN04488087_2560</name>
</gene>
<dbReference type="Proteomes" id="UP000185812">
    <property type="component" value="Unassembled WGS sequence"/>
</dbReference>
<dbReference type="OrthoDB" id="9786188at2"/>
<evidence type="ECO:0000313" key="4">
    <source>
        <dbReference type="Proteomes" id="UP000185812"/>
    </source>
</evidence>
<protein>
    <submittedName>
        <fullName evidence="3">Acyl-CoA thioesterase-1</fullName>
    </submittedName>
</protein>
<dbReference type="STRING" id="633813.SAMN04488087_2560"/>
<proteinExistence type="predicted"/>
<name>A0A1M6X9R3_9BACT</name>
<dbReference type="InterPro" id="IPR051532">
    <property type="entry name" value="Ester_Hydrolysis_Enzymes"/>
</dbReference>
<evidence type="ECO:0000259" key="2">
    <source>
        <dbReference type="Pfam" id="PF13472"/>
    </source>
</evidence>
<dbReference type="CDD" id="cd01822">
    <property type="entry name" value="Lysophospholipase_L1_like"/>
    <property type="match status" value="1"/>
</dbReference>
<dbReference type="InterPro" id="IPR036514">
    <property type="entry name" value="SGNH_hydro_sf"/>
</dbReference>
<dbReference type="PANTHER" id="PTHR30383:SF24">
    <property type="entry name" value="THIOESTERASE 1_PROTEASE 1_LYSOPHOSPHOLIPASE L1"/>
    <property type="match status" value="1"/>
</dbReference>
<feature type="domain" description="SGNH hydrolase-type esterase" evidence="2">
    <location>
        <begin position="66"/>
        <end position="229"/>
    </location>
</feature>